<gene>
    <name evidence="3" type="ORF">CKAN_02474700</name>
</gene>
<dbReference type="InterPro" id="IPR040389">
    <property type="entry name" value="SMR"/>
</dbReference>
<evidence type="ECO:0000313" key="3">
    <source>
        <dbReference type="EMBL" id="RWR95407.1"/>
    </source>
</evidence>
<proteinExistence type="predicted"/>
<keyword evidence="2" id="KW-0131">Cell cycle</keyword>
<dbReference type="STRING" id="337451.A0A3S3PQ24"/>
<protein>
    <submittedName>
        <fullName evidence="3">Uncharacterized protein</fullName>
    </submittedName>
</protein>
<keyword evidence="4" id="KW-1185">Reference proteome</keyword>
<organism evidence="3 4">
    <name type="scientific">Cinnamomum micranthum f. kanehirae</name>
    <dbReference type="NCBI Taxonomy" id="337451"/>
    <lineage>
        <taxon>Eukaryota</taxon>
        <taxon>Viridiplantae</taxon>
        <taxon>Streptophyta</taxon>
        <taxon>Embryophyta</taxon>
        <taxon>Tracheophyta</taxon>
        <taxon>Spermatophyta</taxon>
        <taxon>Magnoliopsida</taxon>
        <taxon>Magnoliidae</taxon>
        <taxon>Laurales</taxon>
        <taxon>Lauraceae</taxon>
        <taxon>Cinnamomum</taxon>
    </lineage>
</organism>
<dbReference type="GO" id="GO:0005634">
    <property type="term" value="C:nucleus"/>
    <property type="evidence" value="ECO:0007669"/>
    <property type="project" value="TreeGrafter"/>
</dbReference>
<accession>A0A3S3PQ24</accession>
<comment type="caution">
    <text evidence="3">The sequence shown here is derived from an EMBL/GenBank/DDBJ whole genome shotgun (WGS) entry which is preliminary data.</text>
</comment>
<name>A0A3S3PQ24_9MAGN</name>
<sequence>MKMMMEMEMEMEGGGMEKVSDSCATPKHGVYRIPTVFACPPPPKKKAAIGKRDPPKDGYYQPPDLELIFKLGVGTPPQKRVVYFGVRQWRPQVKEVHPGRGVNALWWENVACLGFEPWAANKVSGRS</sequence>
<dbReference type="PANTHER" id="PTHR33142:SF15">
    <property type="entry name" value="CYCLIN-DEPENDENT PROTEIN KINASE INHIBITOR SMR4"/>
    <property type="match status" value="1"/>
</dbReference>
<keyword evidence="1" id="KW-0649">Protein kinase inhibitor</keyword>
<dbReference type="PANTHER" id="PTHR33142">
    <property type="entry name" value="CYCLIN-DEPENDENT PROTEIN KINASE INHIBITOR SMR13"/>
    <property type="match status" value="1"/>
</dbReference>
<dbReference type="GO" id="GO:0032875">
    <property type="term" value="P:regulation of DNA endoreduplication"/>
    <property type="evidence" value="ECO:0007669"/>
    <property type="project" value="InterPro"/>
</dbReference>
<dbReference type="AlphaFoldDB" id="A0A3S3PQ24"/>
<reference evidence="3 4" key="1">
    <citation type="journal article" date="2019" name="Nat. Plants">
        <title>Stout camphor tree genome fills gaps in understanding of flowering plant genome evolution.</title>
        <authorList>
            <person name="Chaw S.M."/>
            <person name="Liu Y.C."/>
            <person name="Wu Y.W."/>
            <person name="Wang H.Y."/>
            <person name="Lin C.I."/>
            <person name="Wu C.S."/>
            <person name="Ke H.M."/>
            <person name="Chang L.Y."/>
            <person name="Hsu C.Y."/>
            <person name="Yang H.T."/>
            <person name="Sudianto E."/>
            <person name="Hsu M.H."/>
            <person name="Wu K.P."/>
            <person name="Wang L.N."/>
            <person name="Leebens-Mack J.H."/>
            <person name="Tsai I.J."/>
        </authorList>
    </citation>
    <scope>NUCLEOTIDE SEQUENCE [LARGE SCALE GENOMIC DNA]</scope>
    <source>
        <strain evidence="4">cv. Chaw 1501</strain>
        <tissue evidence="3">Young leaves</tissue>
    </source>
</reference>
<evidence type="ECO:0000256" key="2">
    <source>
        <dbReference type="ARBA" id="ARBA00023306"/>
    </source>
</evidence>
<dbReference type="EMBL" id="QPKB01000011">
    <property type="protein sequence ID" value="RWR95407.1"/>
    <property type="molecule type" value="Genomic_DNA"/>
</dbReference>
<dbReference type="OrthoDB" id="650965at2759"/>
<dbReference type="Proteomes" id="UP000283530">
    <property type="component" value="Unassembled WGS sequence"/>
</dbReference>
<evidence type="ECO:0000313" key="4">
    <source>
        <dbReference type="Proteomes" id="UP000283530"/>
    </source>
</evidence>
<dbReference type="GO" id="GO:0004860">
    <property type="term" value="F:protein kinase inhibitor activity"/>
    <property type="evidence" value="ECO:0007669"/>
    <property type="project" value="UniProtKB-KW"/>
</dbReference>
<evidence type="ECO:0000256" key="1">
    <source>
        <dbReference type="ARBA" id="ARBA00023013"/>
    </source>
</evidence>